<keyword evidence="2" id="KW-1185">Reference proteome</keyword>
<accession>A0A9D4EPH1</accession>
<dbReference type="EMBL" id="JAIWYP010000008">
    <property type="protein sequence ID" value="KAH3783850.1"/>
    <property type="molecule type" value="Genomic_DNA"/>
</dbReference>
<proteinExistence type="predicted"/>
<gene>
    <name evidence="1" type="ORF">DPMN_161800</name>
</gene>
<evidence type="ECO:0000313" key="1">
    <source>
        <dbReference type="EMBL" id="KAH3783850.1"/>
    </source>
</evidence>
<reference evidence="1" key="1">
    <citation type="journal article" date="2019" name="bioRxiv">
        <title>The Genome of the Zebra Mussel, Dreissena polymorpha: A Resource for Invasive Species Research.</title>
        <authorList>
            <person name="McCartney M.A."/>
            <person name="Auch B."/>
            <person name="Kono T."/>
            <person name="Mallez S."/>
            <person name="Zhang Y."/>
            <person name="Obille A."/>
            <person name="Becker A."/>
            <person name="Abrahante J.E."/>
            <person name="Garbe J."/>
            <person name="Badalamenti J.P."/>
            <person name="Herman A."/>
            <person name="Mangelson H."/>
            <person name="Liachko I."/>
            <person name="Sullivan S."/>
            <person name="Sone E.D."/>
            <person name="Koren S."/>
            <person name="Silverstein K.A.T."/>
            <person name="Beckman K.B."/>
            <person name="Gohl D.M."/>
        </authorList>
    </citation>
    <scope>NUCLEOTIDE SEQUENCE</scope>
    <source>
        <strain evidence="1">Duluth1</strain>
        <tissue evidence="1">Whole animal</tissue>
    </source>
</reference>
<evidence type="ECO:0000313" key="2">
    <source>
        <dbReference type="Proteomes" id="UP000828390"/>
    </source>
</evidence>
<organism evidence="1 2">
    <name type="scientific">Dreissena polymorpha</name>
    <name type="common">Zebra mussel</name>
    <name type="synonym">Mytilus polymorpha</name>
    <dbReference type="NCBI Taxonomy" id="45954"/>
    <lineage>
        <taxon>Eukaryota</taxon>
        <taxon>Metazoa</taxon>
        <taxon>Spiralia</taxon>
        <taxon>Lophotrochozoa</taxon>
        <taxon>Mollusca</taxon>
        <taxon>Bivalvia</taxon>
        <taxon>Autobranchia</taxon>
        <taxon>Heteroconchia</taxon>
        <taxon>Euheterodonta</taxon>
        <taxon>Imparidentia</taxon>
        <taxon>Neoheterodontei</taxon>
        <taxon>Myida</taxon>
        <taxon>Dreissenoidea</taxon>
        <taxon>Dreissenidae</taxon>
        <taxon>Dreissena</taxon>
    </lineage>
</organism>
<reference evidence="1" key="2">
    <citation type="submission" date="2020-11" db="EMBL/GenBank/DDBJ databases">
        <authorList>
            <person name="McCartney M.A."/>
            <person name="Auch B."/>
            <person name="Kono T."/>
            <person name="Mallez S."/>
            <person name="Becker A."/>
            <person name="Gohl D.M."/>
            <person name="Silverstein K.A.T."/>
            <person name="Koren S."/>
            <person name="Bechman K.B."/>
            <person name="Herman A."/>
            <person name="Abrahante J.E."/>
            <person name="Garbe J."/>
        </authorList>
    </citation>
    <scope>NUCLEOTIDE SEQUENCE</scope>
    <source>
        <strain evidence="1">Duluth1</strain>
        <tissue evidence="1">Whole animal</tissue>
    </source>
</reference>
<name>A0A9D4EPH1_DREPO</name>
<dbReference type="AlphaFoldDB" id="A0A9D4EPH1"/>
<comment type="caution">
    <text evidence="1">The sequence shown here is derived from an EMBL/GenBank/DDBJ whole genome shotgun (WGS) entry which is preliminary data.</text>
</comment>
<dbReference type="Proteomes" id="UP000828390">
    <property type="component" value="Unassembled WGS sequence"/>
</dbReference>
<sequence>MVEESVSVQRVYQKGTRKSVSVQSVSQTWQLKFSISTKSVPEMVEGSQCQYIKWARHGRGESVSVQHVDQTW</sequence>
<protein>
    <submittedName>
        <fullName evidence="1">Uncharacterized protein</fullName>
    </submittedName>
</protein>